<proteinExistence type="predicted"/>
<dbReference type="InterPro" id="IPR017451">
    <property type="entry name" value="F-box-assoc_interact_dom"/>
</dbReference>
<protein>
    <submittedName>
        <fullName evidence="3">F-box protein At2g38590-like</fullName>
    </submittedName>
</protein>
<name>A0ABM1QZU4_CAMSA</name>
<dbReference type="RefSeq" id="XP_019092282.1">
    <property type="nucleotide sequence ID" value="XM_019236737.1"/>
</dbReference>
<reference evidence="3" key="2">
    <citation type="submission" date="2025-08" db="UniProtKB">
        <authorList>
            <consortium name="RefSeq"/>
        </authorList>
    </citation>
    <scope>IDENTIFICATION</scope>
    <source>
        <tissue evidence="3">Leaf</tissue>
    </source>
</reference>
<gene>
    <name evidence="3" type="primary">LOC104748495</name>
</gene>
<reference evidence="2" key="1">
    <citation type="journal article" date="2014" name="Nat. Commun.">
        <title>The emerging biofuel crop Camelina sativa retains a highly undifferentiated hexaploid genome structure.</title>
        <authorList>
            <person name="Kagale S."/>
            <person name="Koh C."/>
            <person name="Nixon J."/>
            <person name="Bollina V."/>
            <person name="Clarke W.E."/>
            <person name="Tuteja R."/>
            <person name="Spillane C."/>
            <person name="Robinson S.J."/>
            <person name="Links M.G."/>
            <person name="Clarke C."/>
            <person name="Higgins E.E."/>
            <person name="Huebert T."/>
            <person name="Sharpe A.G."/>
            <person name="Parkin I.A."/>
        </authorList>
    </citation>
    <scope>NUCLEOTIDE SEQUENCE [LARGE SCALE GENOMIC DNA]</scope>
    <source>
        <strain evidence="2">cv. DH55</strain>
    </source>
</reference>
<evidence type="ECO:0000313" key="3">
    <source>
        <dbReference type="RefSeq" id="XP_019092282.1"/>
    </source>
</evidence>
<organism evidence="2 3">
    <name type="scientific">Camelina sativa</name>
    <name type="common">False flax</name>
    <name type="synonym">Myagrum sativum</name>
    <dbReference type="NCBI Taxonomy" id="90675"/>
    <lineage>
        <taxon>Eukaryota</taxon>
        <taxon>Viridiplantae</taxon>
        <taxon>Streptophyta</taxon>
        <taxon>Embryophyta</taxon>
        <taxon>Tracheophyta</taxon>
        <taxon>Spermatophyta</taxon>
        <taxon>Magnoliopsida</taxon>
        <taxon>eudicotyledons</taxon>
        <taxon>Gunneridae</taxon>
        <taxon>Pentapetalae</taxon>
        <taxon>rosids</taxon>
        <taxon>malvids</taxon>
        <taxon>Brassicales</taxon>
        <taxon>Brassicaceae</taxon>
        <taxon>Camelineae</taxon>
        <taxon>Camelina</taxon>
    </lineage>
</organism>
<evidence type="ECO:0000259" key="1">
    <source>
        <dbReference type="Pfam" id="PF07734"/>
    </source>
</evidence>
<dbReference type="InterPro" id="IPR006527">
    <property type="entry name" value="F-box-assoc_dom_typ1"/>
</dbReference>
<dbReference type="Pfam" id="PF07734">
    <property type="entry name" value="FBA_1"/>
    <property type="match status" value="1"/>
</dbReference>
<accession>A0ABM1QZU4</accession>
<dbReference type="GeneID" id="104748495"/>
<dbReference type="NCBIfam" id="TIGR01640">
    <property type="entry name" value="F_box_assoc_1"/>
    <property type="match status" value="1"/>
</dbReference>
<evidence type="ECO:0000313" key="2">
    <source>
        <dbReference type="Proteomes" id="UP000694864"/>
    </source>
</evidence>
<keyword evidence="2" id="KW-1185">Reference proteome</keyword>
<dbReference type="Proteomes" id="UP000694864">
    <property type="component" value="Chromosome 15"/>
</dbReference>
<sequence>MDRFFYALGYFDKKSQSCRRHKLLRFTDSYHQYDPEEQFFCTYWCTAKRNENFKEVLVDCIICFDFTSESFGPLMPLPVTGGHYDFTSLSCVREEKLAVLLQESDSMLLDLWITTKIETEEVLWSKFLRVETAGFNRNIPFISETFFIYEEKKLAFGSVVDKRHSVIVIGEANYRRVLDFGREFGDEDGWLNLCSYVPSSVQINQPAEGEGKIQSYLEKRRKHVETCLTWIL</sequence>
<feature type="domain" description="F-box associated beta-propeller type 1" evidence="1">
    <location>
        <begin position="42"/>
        <end position="203"/>
    </location>
</feature>